<name>A0A1I4X5K0_9GAMM</name>
<keyword evidence="6" id="KW-0378">Hydrolase</keyword>
<dbReference type="CDD" id="cd01745">
    <property type="entry name" value="GATase1_2"/>
    <property type="match status" value="1"/>
</dbReference>
<evidence type="ECO:0000313" key="7">
    <source>
        <dbReference type="Proteomes" id="UP000198968"/>
    </source>
</evidence>
<dbReference type="Pfam" id="PF07722">
    <property type="entry name" value="Peptidase_C26"/>
    <property type="match status" value="1"/>
</dbReference>
<evidence type="ECO:0000256" key="4">
    <source>
        <dbReference type="ARBA" id="ARBA00060634"/>
    </source>
</evidence>
<evidence type="ECO:0000256" key="1">
    <source>
        <dbReference type="ARBA" id="ARBA00011083"/>
    </source>
</evidence>
<evidence type="ECO:0000256" key="5">
    <source>
        <dbReference type="ARBA" id="ARBA00066788"/>
    </source>
</evidence>
<dbReference type="InterPro" id="IPR044668">
    <property type="entry name" value="PuuD-like"/>
</dbReference>
<comment type="pathway">
    <text evidence="4">Amine and polyamine degradation; putrescine degradation; 4-aminobutanoate from putrescine: step 4/4.</text>
</comment>
<dbReference type="EMBL" id="FOVG01000001">
    <property type="protein sequence ID" value="SFN20952.1"/>
    <property type="molecule type" value="Genomic_DNA"/>
</dbReference>
<proteinExistence type="inferred from homology"/>
<organism evidence="6 7">
    <name type="scientific">Candidatus Pantoea varia</name>
    <dbReference type="NCBI Taxonomy" id="1881036"/>
    <lineage>
        <taxon>Bacteria</taxon>
        <taxon>Pseudomonadati</taxon>
        <taxon>Pseudomonadota</taxon>
        <taxon>Gammaproteobacteria</taxon>
        <taxon>Enterobacterales</taxon>
        <taxon>Erwiniaceae</taxon>
        <taxon>Pantoea</taxon>
    </lineage>
</organism>
<dbReference type="AlphaFoldDB" id="A0A1I4X5K0"/>
<dbReference type="Gene3D" id="3.40.50.880">
    <property type="match status" value="1"/>
</dbReference>
<dbReference type="InterPro" id="IPR011697">
    <property type="entry name" value="Peptidase_C26"/>
</dbReference>
<reference evidence="7" key="1">
    <citation type="submission" date="2016-10" db="EMBL/GenBank/DDBJ databases">
        <authorList>
            <person name="Varghese N."/>
            <person name="Submissions S."/>
        </authorList>
    </citation>
    <scope>NUCLEOTIDE SEQUENCE [LARGE SCALE GENOMIC DNA]</scope>
    <source>
        <strain evidence="7">OV426</strain>
    </source>
</reference>
<comment type="similarity">
    <text evidence="1">Belongs to the peptidase C26 family.</text>
</comment>
<dbReference type="GO" id="GO:0005829">
    <property type="term" value="C:cytosol"/>
    <property type="evidence" value="ECO:0007669"/>
    <property type="project" value="TreeGrafter"/>
</dbReference>
<evidence type="ECO:0000256" key="3">
    <source>
        <dbReference type="ARBA" id="ARBA00055068"/>
    </source>
</evidence>
<dbReference type="RefSeq" id="WP_090959674.1">
    <property type="nucleotide sequence ID" value="NZ_FOVG01000001.1"/>
</dbReference>
<comment type="catalytic activity">
    <reaction evidence="2">
        <text>4-(gamma-L-glutamylamino)butanoate + H2O = 4-aminobutanoate + L-glutamate</text>
        <dbReference type="Rhea" id="RHEA:19737"/>
        <dbReference type="ChEBI" id="CHEBI:15377"/>
        <dbReference type="ChEBI" id="CHEBI:29985"/>
        <dbReference type="ChEBI" id="CHEBI:58800"/>
        <dbReference type="ChEBI" id="CHEBI:59888"/>
        <dbReference type="EC" id="3.5.1.94"/>
    </reaction>
</comment>
<evidence type="ECO:0000256" key="2">
    <source>
        <dbReference type="ARBA" id="ARBA00052718"/>
    </source>
</evidence>
<dbReference type="GO" id="GO:0033969">
    <property type="term" value="F:gamma-glutamyl-gamma-aminobutyrate hydrolase activity"/>
    <property type="evidence" value="ECO:0007669"/>
    <property type="project" value="UniProtKB-EC"/>
</dbReference>
<dbReference type="SUPFAM" id="SSF52317">
    <property type="entry name" value="Class I glutamine amidotransferase-like"/>
    <property type="match status" value="1"/>
</dbReference>
<comment type="function">
    <text evidence="3">Involved in the breakdown of putrescine via hydrolysis of the gamma-glutamyl linkage of gamma-glutamyl-gamma-aminobutyrate.</text>
</comment>
<evidence type="ECO:0000313" key="6">
    <source>
        <dbReference type="EMBL" id="SFN20952.1"/>
    </source>
</evidence>
<dbReference type="FunFam" id="3.40.50.880:FF:000030">
    <property type="entry name" value="Gamma-glutamyl-gamma-aminobutyrate hydrolase PuuD"/>
    <property type="match status" value="1"/>
</dbReference>
<sequence length="255" mass="27911">MGIIFDKPLIGVVMCQKDLGGHLTQTVHNKYIDAVVLAGGVPLALPHSLMNAPHLLENAMAVLDGLLLTGSPSNIEPWHYGGSGEEPHADPGRDHLAFQLITWATSHKMPMFGICRGMQELVVANGGALWREVSGQPPFQRHHEDETLLLDQQYAPAHQVTIEPDGVLATLLDSDSPLRVNSLHHQGVREPGPQLRVEARAPDGLIEAVSLRHHPFALAVQWHPEWQPETTAGSQALFSGFIQAAIRYHRGKPDE</sequence>
<gene>
    <name evidence="6" type="ORF">SAMN05428971_0525</name>
</gene>
<protein>
    <recommendedName>
        <fullName evidence="5">gamma-glutamyl-gamma-aminobutyrate hydrolase</fullName>
        <ecNumber evidence="5">3.5.1.94</ecNumber>
    </recommendedName>
</protein>
<dbReference type="NCBIfam" id="NF008471">
    <property type="entry name" value="PRK11366.1"/>
    <property type="match status" value="1"/>
</dbReference>
<keyword evidence="7" id="KW-1185">Reference proteome</keyword>
<dbReference type="PROSITE" id="PS51273">
    <property type="entry name" value="GATASE_TYPE_1"/>
    <property type="match status" value="1"/>
</dbReference>
<dbReference type="PANTHER" id="PTHR43235">
    <property type="entry name" value="GLUTAMINE AMIDOTRANSFERASE PB2B2.05-RELATED"/>
    <property type="match status" value="1"/>
</dbReference>
<dbReference type="InterPro" id="IPR029062">
    <property type="entry name" value="Class_I_gatase-like"/>
</dbReference>
<dbReference type="Proteomes" id="UP000198968">
    <property type="component" value="Unassembled WGS sequence"/>
</dbReference>
<dbReference type="OrthoDB" id="9813383at2"/>
<dbReference type="PANTHER" id="PTHR43235:SF1">
    <property type="entry name" value="GLUTAMINE AMIDOTRANSFERASE PB2B2.05-RELATED"/>
    <property type="match status" value="1"/>
</dbReference>
<accession>A0A1I4X5K0</accession>
<dbReference type="GO" id="GO:0006598">
    <property type="term" value="P:polyamine catabolic process"/>
    <property type="evidence" value="ECO:0007669"/>
    <property type="project" value="TreeGrafter"/>
</dbReference>
<dbReference type="EC" id="3.5.1.94" evidence="5"/>